<evidence type="ECO:0000256" key="1">
    <source>
        <dbReference type="ARBA" id="ARBA00022603"/>
    </source>
</evidence>
<keyword evidence="7" id="KW-1185">Reference proteome</keyword>
<evidence type="ECO:0000256" key="2">
    <source>
        <dbReference type="ARBA" id="ARBA00022679"/>
    </source>
</evidence>
<evidence type="ECO:0000313" key="6">
    <source>
        <dbReference type="EMBL" id="CZR68637.1"/>
    </source>
</evidence>
<proteinExistence type="predicted"/>
<feature type="compositionally biased region" description="Pro residues" evidence="4">
    <location>
        <begin position="50"/>
        <end position="62"/>
    </location>
</feature>
<keyword evidence="3" id="KW-0949">S-adenosyl-L-methionine</keyword>
<dbReference type="Proteomes" id="UP000184330">
    <property type="component" value="Unassembled WGS sequence"/>
</dbReference>
<reference evidence="6 7" key="1">
    <citation type="submission" date="2016-03" db="EMBL/GenBank/DDBJ databases">
        <authorList>
            <person name="Ploux O."/>
        </authorList>
    </citation>
    <scope>NUCLEOTIDE SEQUENCE [LARGE SCALE GENOMIC DNA]</scope>
    <source>
        <strain evidence="6 7">UAMH 11012</strain>
    </source>
</reference>
<dbReference type="SUPFAM" id="SSF53335">
    <property type="entry name" value="S-adenosyl-L-methionine-dependent methyltransferases"/>
    <property type="match status" value="1"/>
</dbReference>
<dbReference type="Gene3D" id="3.40.50.150">
    <property type="entry name" value="Vaccinia Virus protein VP39"/>
    <property type="match status" value="1"/>
</dbReference>
<organism evidence="6 7">
    <name type="scientific">Phialocephala subalpina</name>
    <dbReference type="NCBI Taxonomy" id="576137"/>
    <lineage>
        <taxon>Eukaryota</taxon>
        <taxon>Fungi</taxon>
        <taxon>Dikarya</taxon>
        <taxon>Ascomycota</taxon>
        <taxon>Pezizomycotina</taxon>
        <taxon>Leotiomycetes</taxon>
        <taxon>Helotiales</taxon>
        <taxon>Mollisiaceae</taxon>
        <taxon>Phialocephala</taxon>
        <taxon>Phialocephala fortinii species complex</taxon>
    </lineage>
</organism>
<dbReference type="PANTHER" id="PTHR43712:SF18">
    <property type="entry name" value="PUTATIVE (AFU_ORTHOLOGUE AFUA_4G14240)-RELATED"/>
    <property type="match status" value="1"/>
</dbReference>
<dbReference type="PANTHER" id="PTHR43712">
    <property type="entry name" value="PUTATIVE (AFU_ORTHOLOGUE AFUA_4G14580)-RELATED"/>
    <property type="match status" value="1"/>
</dbReference>
<dbReference type="InterPro" id="IPR029063">
    <property type="entry name" value="SAM-dependent_MTases_sf"/>
</dbReference>
<dbReference type="GO" id="GO:0032259">
    <property type="term" value="P:methylation"/>
    <property type="evidence" value="ECO:0007669"/>
    <property type="project" value="UniProtKB-KW"/>
</dbReference>
<dbReference type="PROSITE" id="PS51683">
    <property type="entry name" value="SAM_OMT_II"/>
    <property type="match status" value="1"/>
</dbReference>
<feature type="compositionally biased region" description="Polar residues" evidence="4">
    <location>
        <begin position="21"/>
        <end position="34"/>
    </location>
</feature>
<dbReference type="AlphaFoldDB" id="A0A1L7XUI3"/>
<evidence type="ECO:0000259" key="5">
    <source>
        <dbReference type="Pfam" id="PF00891"/>
    </source>
</evidence>
<dbReference type="InterPro" id="IPR016461">
    <property type="entry name" value="COMT-like"/>
</dbReference>
<protein>
    <recommendedName>
        <fullName evidence="5">O-methyltransferase C-terminal domain-containing protein</fullName>
    </recommendedName>
</protein>
<keyword evidence="1" id="KW-0489">Methyltransferase</keyword>
<evidence type="ECO:0000256" key="3">
    <source>
        <dbReference type="ARBA" id="ARBA00022691"/>
    </source>
</evidence>
<keyword evidence="2" id="KW-0808">Transferase</keyword>
<accession>A0A1L7XUI3</accession>
<sequence length="390" mass="42809">MASSNPPNASARPEPLLPVQPTISPAPSNPFSQATPTSSNSTPIESSPSISPPAPPHYPTLLPPLANTSAPNPQLLNEQLQAFINDPLAFGRHMSYIKGLSRKASIALETAYDTHHRIAYGVLPLIVGRIGQEKGIFSLLVDNTNAGKSTSIETIADKTGIKTFYLHTLLSYMAAQNMIEQEATFQYRASPTTSNLLQPFTTHGLPVFQDVLLPAFYGIWGAMNCGPLAPFEGDTGFKIGHGTEFQEWMNRGSNAGIRDNFFELLKDQWKFRQSCHTDKELIGKYICRPGDCPTGLLVVDIGGGYGTTLLQFLNNHVTKLVGGRIVPQDREEVIEKAKLKLTKRIETMSHDYFKPQPQTTQGAGIYYMRQILHTNTDTDCLKILTALVPA</sequence>
<dbReference type="EMBL" id="FJOG01000057">
    <property type="protein sequence ID" value="CZR68637.1"/>
    <property type="molecule type" value="Genomic_DNA"/>
</dbReference>
<dbReference type="OrthoDB" id="2410195at2759"/>
<evidence type="ECO:0000256" key="4">
    <source>
        <dbReference type="SAM" id="MobiDB-lite"/>
    </source>
</evidence>
<name>A0A1L7XUI3_9HELO</name>
<dbReference type="InterPro" id="IPR036390">
    <property type="entry name" value="WH_DNA-bd_sf"/>
</dbReference>
<evidence type="ECO:0000313" key="7">
    <source>
        <dbReference type="Proteomes" id="UP000184330"/>
    </source>
</evidence>
<dbReference type="Pfam" id="PF00891">
    <property type="entry name" value="Methyltransf_2"/>
    <property type="match status" value="1"/>
</dbReference>
<feature type="domain" description="O-methyltransferase C-terminal" evidence="5">
    <location>
        <begin position="269"/>
        <end position="387"/>
    </location>
</feature>
<dbReference type="SUPFAM" id="SSF46785">
    <property type="entry name" value="Winged helix' DNA-binding domain"/>
    <property type="match status" value="1"/>
</dbReference>
<dbReference type="InterPro" id="IPR001077">
    <property type="entry name" value="COMT_C"/>
</dbReference>
<feature type="compositionally biased region" description="Low complexity" evidence="4">
    <location>
        <begin position="35"/>
        <end position="49"/>
    </location>
</feature>
<feature type="region of interest" description="Disordered" evidence="4">
    <location>
        <begin position="1"/>
        <end position="72"/>
    </location>
</feature>
<gene>
    <name evidence="6" type="ORF">PAC_18536</name>
</gene>
<dbReference type="GO" id="GO:0008171">
    <property type="term" value="F:O-methyltransferase activity"/>
    <property type="evidence" value="ECO:0007669"/>
    <property type="project" value="InterPro"/>
</dbReference>